<dbReference type="OrthoDB" id="366390at2759"/>
<evidence type="ECO:0000313" key="5">
    <source>
        <dbReference type="EMBL" id="KAF1985329.1"/>
    </source>
</evidence>
<sequence length="155" mass="16529">MSGNDQSAASGTVEASPPKSVSELPPAAIELATTLFNHARHNNSESLATLSQYLQAGIPPNLTNGSGDTLLMLASYHGHIDIVRMLLEQGADPNVLNDRGQSPIAGAVFKGYDEVVMALWKGGADEKIGQPCAKDAAVMFKKENYLAMFERERNG</sequence>
<dbReference type="InterPro" id="IPR036770">
    <property type="entry name" value="Ankyrin_rpt-contain_sf"/>
</dbReference>
<dbReference type="PROSITE" id="PS50297">
    <property type="entry name" value="ANK_REP_REGION"/>
    <property type="match status" value="1"/>
</dbReference>
<dbReference type="Pfam" id="PF12796">
    <property type="entry name" value="Ank_2"/>
    <property type="match status" value="1"/>
</dbReference>
<feature type="region of interest" description="Disordered" evidence="4">
    <location>
        <begin position="1"/>
        <end position="22"/>
    </location>
</feature>
<dbReference type="SMART" id="SM00248">
    <property type="entry name" value="ANK"/>
    <property type="match status" value="2"/>
</dbReference>
<dbReference type="Gene3D" id="1.25.40.20">
    <property type="entry name" value="Ankyrin repeat-containing domain"/>
    <property type="match status" value="1"/>
</dbReference>
<dbReference type="SUPFAM" id="SSF48403">
    <property type="entry name" value="Ankyrin repeat"/>
    <property type="match status" value="1"/>
</dbReference>
<feature type="compositionally biased region" description="Polar residues" evidence="4">
    <location>
        <begin position="1"/>
        <end position="10"/>
    </location>
</feature>
<keyword evidence="6" id="KW-1185">Reference proteome</keyword>
<proteinExistence type="predicted"/>
<dbReference type="AlphaFoldDB" id="A0A6G1GX48"/>
<organism evidence="5 6">
    <name type="scientific">Aulographum hederae CBS 113979</name>
    <dbReference type="NCBI Taxonomy" id="1176131"/>
    <lineage>
        <taxon>Eukaryota</taxon>
        <taxon>Fungi</taxon>
        <taxon>Dikarya</taxon>
        <taxon>Ascomycota</taxon>
        <taxon>Pezizomycotina</taxon>
        <taxon>Dothideomycetes</taxon>
        <taxon>Pleosporomycetidae</taxon>
        <taxon>Aulographales</taxon>
        <taxon>Aulographaceae</taxon>
    </lineage>
</organism>
<dbReference type="PANTHER" id="PTHR24171">
    <property type="entry name" value="ANKYRIN REPEAT DOMAIN-CONTAINING PROTEIN 39-RELATED"/>
    <property type="match status" value="1"/>
</dbReference>
<evidence type="ECO:0000256" key="3">
    <source>
        <dbReference type="PROSITE-ProRule" id="PRU00023"/>
    </source>
</evidence>
<protein>
    <submittedName>
        <fullName evidence="5">Ankyrin domain protein</fullName>
    </submittedName>
</protein>
<evidence type="ECO:0000256" key="4">
    <source>
        <dbReference type="SAM" id="MobiDB-lite"/>
    </source>
</evidence>
<keyword evidence="1" id="KW-0677">Repeat</keyword>
<name>A0A6G1GX48_9PEZI</name>
<dbReference type="InterPro" id="IPR002110">
    <property type="entry name" value="Ankyrin_rpt"/>
</dbReference>
<dbReference type="Proteomes" id="UP000800041">
    <property type="component" value="Unassembled WGS sequence"/>
</dbReference>
<evidence type="ECO:0000313" key="6">
    <source>
        <dbReference type="Proteomes" id="UP000800041"/>
    </source>
</evidence>
<feature type="repeat" description="ANK" evidence="3">
    <location>
        <begin position="66"/>
        <end position="98"/>
    </location>
</feature>
<evidence type="ECO:0000256" key="2">
    <source>
        <dbReference type="ARBA" id="ARBA00023043"/>
    </source>
</evidence>
<dbReference type="PROSITE" id="PS50088">
    <property type="entry name" value="ANK_REPEAT"/>
    <property type="match status" value="1"/>
</dbReference>
<dbReference type="EMBL" id="ML977163">
    <property type="protein sequence ID" value="KAF1985329.1"/>
    <property type="molecule type" value="Genomic_DNA"/>
</dbReference>
<accession>A0A6G1GX48</accession>
<evidence type="ECO:0000256" key="1">
    <source>
        <dbReference type="ARBA" id="ARBA00022737"/>
    </source>
</evidence>
<gene>
    <name evidence="5" type="ORF">K402DRAFT_335010</name>
</gene>
<reference evidence="5" key="1">
    <citation type="journal article" date="2020" name="Stud. Mycol.">
        <title>101 Dothideomycetes genomes: a test case for predicting lifestyles and emergence of pathogens.</title>
        <authorList>
            <person name="Haridas S."/>
            <person name="Albert R."/>
            <person name="Binder M."/>
            <person name="Bloem J."/>
            <person name="Labutti K."/>
            <person name="Salamov A."/>
            <person name="Andreopoulos B."/>
            <person name="Baker S."/>
            <person name="Barry K."/>
            <person name="Bills G."/>
            <person name="Bluhm B."/>
            <person name="Cannon C."/>
            <person name="Castanera R."/>
            <person name="Culley D."/>
            <person name="Daum C."/>
            <person name="Ezra D."/>
            <person name="Gonzalez J."/>
            <person name="Henrissat B."/>
            <person name="Kuo A."/>
            <person name="Liang C."/>
            <person name="Lipzen A."/>
            <person name="Lutzoni F."/>
            <person name="Magnuson J."/>
            <person name="Mondo S."/>
            <person name="Nolan M."/>
            <person name="Ohm R."/>
            <person name="Pangilinan J."/>
            <person name="Park H.-J."/>
            <person name="Ramirez L."/>
            <person name="Alfaro M."/>
            <person name="Sun H."/>
            <person name="Tritt A."/>
            <person name="Yoshinaga Y."/>
            <person name="Zwiers L.-H."/>
            <person name="Turgeon B."/>
            <person name="Goodwin S."/>
            <person name="Spatafora J."/>
            <person name="Crous P."/>
            <person name="Grigoriev I."/>
        </authorList>
    </citation>
    <scope>NUCLEOTIDE SEQUENCE</scope>
    <source>
        <strain evidence="5">CBS 113979</strain>
    </source>
</reference>
<keyword evidence="2 3" id="KW-0040">ANK repeat</keyword>